<feature type="region of interest" description="Disordered" evidence="1">
    <location>
        <begin position="401"/>
        <end position="430"/>
    </location>
</feature>
<dbReference type="Proteomes" id="UP001497383">
    <property type="component" value="Chromosome 5"/>
</dbReference>
<dbReference type="GeneID" id="92209679"/>
<evidence type="ECO:0000313" key="3">
    <source>
        <dbReference type="EMBL" id="CAK9440383.1"/>
    </source>
</evidence>
<feature type="compositionally biased region" description="Low complexity" evidence="1">
    <location>
        <begin position="223"/>
        <end position="245"/>
    </location>
</feature>
<reference evidence="3 4" key="1">
    <citation type="submission" date="2024-03" db="EMBL/GenBank/DDBJ databases">
        <authorList>
            <person name="Brejova B."/>
        </authorList>
    </citation>
    <scope>NUCLEOTIDE SEQUENCE [LARGE SCALE GENOMIC DNA]</scope>
    <source>
        <strain evidence="3 4">CBS 14171</strain>
    </source>
</reference>
<feature type="compositionally biased region" description="Polar residues" evidence="1">
    <location>
        <begin position="814"/>
        <end position="823"/>
    </location>
</feature>
<proteinExistence type="predicted"/>
<feature type="region of interest" description="Disordered" evidence="1">
    <location>
        <begin position="754"/>
        <end position="1022"/>
    </location>
</feature>
<feature type="domain" description="Nitrogen regulatory protein areA GATA-like" evidence="2">
    <location>
        <begin position="166"/>
        <end position="193"/>
    </location>
</feature>
<feature type="compositionally biased region" description="Low complexity" evidence="1">
    <location>
        <begin position="770"/>
        <end position="804"/>
    </location>
</feature>
<feature type="compositionally biased region" description="Low complexity" evidence="1">
    <location>
        <begin position="864"/>
        <end position="873"/>
    </location>
</feature>
<feature type="region of interest" description="Disordered" evidence="1">
    <location>
        <begin position="54"/>
        <end position="135"/>
    </location>
</feature>
<evidence type="ECO:0000256" key="1">
    <source>
        <dbReference type="SAM" id="MobiDB-lite"/>
    </source>
</evidence>
<feature type="compositionally biased region" description="Basic and acidic residues" evidence="1">
    <location>
        <begin position="418"/>
        <end position="430"/>
    </location>
</feature>
<organism evidence="3 4">
    <name type="scientific">Lodderomyces beijingensis</name>
    <dbReference type="NCBI Taxonomy" id="1775926"/>
    <lineage>
        <taxon>Eukaryota</taxon>
        <taxon>Fungi</taxon>
        <taxon>Dikarya</taxon>
        <taxon>Ascomycota</taxon>
        <taxon>Saccharomycotina</taxon>
        <taxon>Pichiomycetes</taxon>
        <taxon>Debaryomycetaceae</taxon>
        <taxon>Candida/Lodderomyces clade</taxon>
        <taxon>Lodderomyces</taxon>
    </lineage>
</organism>
<feature type="compositionally biased region" description="Polar residues" evidence="1">
    <location>
        <begin position="889"/>
        <end position="909"/>
    </location>
</feature>
<feature type="region of interest" description="Disordered" evidence="1">
    <location>
        <begin position="445"/>
        <end position="467"/>
    </location>
</feature>
<feature type="region of interest" description="Disordered" evidence="1">
    <location>
        <begin position="221"/>
        <end position="259"/>
    </location>
</feature>
<feature type="region of interest" description="Disordered" evidence="1">
    <location>
        <begin position="320"/>
        <end position="349"/>
    </location>
</feature>
<evidence type="ECO:0000259" key="2">
    <source>
        <dbReference type="Pfam" id="PF08550"/>
    </source>
</evidence>
<dbReference type="InterPro" id="IPR052292">
    <property type="entry name" value="Glucose_repression_reg"/>
</dbReference>
<feature type="compositionally biased region" description="Low complexity" evidence="1">
    <location>
        <begin position="824"/>
        <end position="841"/>
    </location>
</feature>
<feature type="compositionally biased region" description="Acidic residues" evidence="1">
    <location>
        <begin position="446"/>
        <end position="467"/>
    </location>
</feature>
<feature type="compositionally biased region" description="Basic and acidic residues" evidence="1">
    <location>
        <begin position="483"/>
        <end position="500"/>
    </location>
</feature>
<dbReference type="PANTHER" id="PTHR28051">
    <property type="entry name" value="PROTEIN MTL1-RELATED"/>
    <property type="match status" value="1"/>
</dbReference>
<protein>
    <recommendedName>
        <fullName evidence="2">Nitrogen regulatory protein areA GATA-like domain-containing protein</fullName>
    </recommendedName>
</protein>
<evidence type="ECO:0000313" key="4">
    <source>
        <dbReference type="Proteomes" id="UP001497383"/>
    </source>
</evidence>
<dbReference type="PANTHER" id="PTHR28051:SF1">
    <property type="entry name" value="PROTEIN MTL1-RELATED"/>
    <property type="match status" value="1"/>
</dbReference>
<feature type="compositionally biased region" description="Acidic residues" evidence="1">
    <location>
        <begin position="716"/>
        <end position="725"/>
    </location>
</feature>
<feature type="compositionally biased region" description="Basic and acidic residues" evidence="1">
    <location>
        <begin position="874"/>
        <end position="886"/>
    </location>
</feature>
<sequence length="1022" mass="112094">MSGEVFTGGATTSQHVDAQDDDHFENTTFKLKRTRSLGLLDEFIPDKAKEQALEEGKVCKHPNSEQSPSLSSNRDDDESKFSDNSRPLNSIDTDTNNSYYNSLATSGSNQSTSVSSSPSPVASPTNPPAVQSPELIPYDDTDLAVEPSRHVDYLSHQWNVSDISKSWRYVISKKRDVANAARLENASWRTWAQRRSNLKTISPEVVNWSKESDVTWLYGPILNNNSNNNRNTNNNNNGGSNNNNNQSPGSEKNATSNDENKDIHSIHEEPLTTVPVAGDLSVAKKANNSNAPKPILKRRTVEESIISHSNLLKLKLATSLHQKKQDQKAKHHAESSHHTNDSNPDEFFDYNALSNKLNSQYSNKNPTDNAQVARFQNLLNNSNSSSLSTIKQDEDLMDADSGNYAEDVAPSHFQAGPKSRDEVASKKDRHIHFNDEVKQCIAYDASSDDEYEDYSDSGNEDDTEVYDDYNDQVNDNLIRSHFYQRDGDEGDGNKDGKNDDNDNNDVNDDDDDDDEDDDDDDDDDDDGGFFLQVKSSSGAPLKFSNSNTSRSASIKSADTASETETDSRLSGRPRSYKTIHLLPSTILNYGSDDETSDEDYPYTSSVSHNVNNDVSRGYDYYYDYNTVYTCDPTHPTLQSYQNTDVIDVPENLEIGSNINYELVDDKDLPPAHELAANSSIESGTPKQSPVLYNSPSPTYNAADAHHKQSPFQLSDSEGDSDDDADCLSIGTRRSSQGIIESVLHQGHLSELRESAQKNANANEGATKSTSSEAQSQPQEQEQKQPQSQPQSQSQSQSHYRQLQPQPEPQPVNEPVSSINPRHTSNSLSKQSRSSNSLSQSFLGGGSLESTAQDKALSKSFFGAPSTSSSTTNESESKSEPKPEKPTLARTLSNTKPKSSLSEAIATSENAFGVSPQSSSASSPVSKSHDIKQSAQPPRKGAFLLDNGSESESESEDEGMVIGARPGSRGQSYTTLSHLADKNGIRNVNGGGVQPAPNEQEGDEEKNRNIIGRTKGLAKHFFG</sequence>
<feature type="compositionally biased region" description="Low complexity" evidence="1">
    <location>
        <begin position="913"/>
        <end position="925"/>
    </location>
</feature>
<dbReference type="InterPro" id="IPR013860">
    <property type="entry name" value="AreA_GATA"/>
</dbReference>
<dbReference type="RefSeq" id="XP_066831421.1">
    <property type="nucleotide sequence ID" value="XM_066974709.1"/>
</dbReference>
<feature type="compositionally biased region" description="Basic and acidic residues" evidence="1">
    <location>
        <begin position="73"/>
        <end position="83"/>
    </location>
</feature>
<feature type="compositionally biased region" description="Polar residues" evidence="1">
    <location>
        <begin position="533"/>
        <end position="562"/>
    </location>
</feature>
<feature type="compositionally biased region" description="Polar residues" evidence="1">
    <location>
        <begin position="246"/>
        <end position="257"/>
    </location>
</feature>
<feature type="compositionally biased region" description="Low complexity" evidence="1">
    <location>
        <begin position="104"/>
        <end position="124"/>
    </location>
</feature>
<feature type="region of interest" description="Disordered" evidence="1">
    <location>
        <begin position="483"/>
        <end position="576"/>
    </location>
</feature>
<feature type="compositionally biased region" description="Acidic residues" evidence="1">
    <location>
        <begin position="948"/>
        <end position="958"/>
    </location>
</feature>
<feature type="compositionally biased region" description="Basic and acidic residues" evidence="1">
    <location>
        <begin position="323"/>
        <end position="340"/>
    </location>
</feature>
<feature type="compositionally biased region" description="Polar residues" evidence="1">
    <location>
        <begin position="84"/>
        <end position="103"/>
    </location>
</feature>
<accession>A0ABP0ZQ32</accession>
<feature type="compositionally biased region" description="Acidic residues" evidence="1">
    <location>
        <begin position="501"/>
        <end position="527"/>
    </location>
</feature>
<dbReference type="Pfam" id="PF08550">
    <property type="entry name" value="GATA_AreA"/>
    <property type="match status" value="1"/>
</dbReference>
<feature type="compositionally biased region" description="Polar residues" evidence="1">
    <location>
        <begin position="756"/>
        <end position="769"/>
    </location>
</feature>
<feature type="region of interest" description="Disordered" evidence="1">
    <location>
        <begin position="1"/>
        <end position="23"/>
    </location>
</feature>
<feature type="compositionally biased region" description="Polar residues" evidence="1">
    <location>
        <begin position="677"/>
        <end position="699"/>
    </location>
</feature>
<gene>
    <name evidence="3" type="ORF">LODBEIA_P44830</name>
</gene>
<name>A0ABP0ZQ32_9ASCO</name>
<keyword evidence="4" id="KW-1185">Reference proteome</keyword>
<feature type="region of interest" description="Disordered" evidence="1">
    <location>
        <begin position="677"/>
        <end position="728"/>
    </location>
</feature>
<dbReference type="EMBL" id="OZ022409">
    <property type="protein sequence ID" value="CAK9440383.1"/>
    <property type="molecule type" value="Genomic_DNA"/>
</dbReference>